<name>A0ABW9K4B8_9FLAO</name>
<accession>A0ABW9K4B8</accession>
<evidence type="ECO:0008006" key="3">
    <source>
        <dbReference type="Google" id="ProtNLM"/>
    </source>
</evidence>
<reference evidence="1 2" key="1">
    <citation type="submission" date="2024-12" db="EMBL/GenBank/DDBJ databases">
        <title>Draft genome sequence of Chryseobacterium kwangjuense AG447.</title>
        <authorList>
            <person name="Cheptsov V.S."/>
            <person name="Belov A."/>
            <person name="Zavarzina A.G."/>
        </authorList>
    </citation>
    <scope>NUCLEOTIDE SEQUENCE [LARGE SCALE GENOMIC DNA]</scope>
    <source>
        <strain evidence="1 2">AG447</strain>
    </source>
</reference>
<evidence type="ECO:0000313" key="1">
    <source>
        <dbReference type="EMBL" id="MFN1218175.1"/>
    </source>
</evidence>
<dbReference type="PROSITE" id="PS51257">
    <property type="entry name" value="PROKAR_LIPOPROTEIN"/>
    <property type="match status" value="1"/>
</dbReference>
<dbReference type="RefSeq" id="WP_409357213.1">
    <property type="nucleotide sequence ID" value="NZ_JBJXVJ010000003.1"/>
</dbReference>
<gene>
    <name evidence="1" type="ORF">ACKW6Q_14485</name>
</gene>
<keyword evidence="2" id="KW-1185">Reference proteome</keyword>
<dbReference type="EMBL" id="JBJXVJ010000003">
    <property type="protein sequence ID" value="MFN1218175.1"/>
    <property type="molecule type" value="Genomic_DNA"/>
</dbReference>
<evidence type="ECO:0000313" key="2">
    <source>
        <dbReference type="Proteomes" id="UP001634154"/>
    </source>
</evidence>
<organism evidence="1 2">
    <name type="scientific">Chryseobacterium kwangjuense</name>
    <dbReference type="NCBI Taxonomy" id="267125"/>
    <lineage>
        <taxon>Bacteria</taxon>
        <taxon>Pseudomonadati</taxon>
        <taxon>Bacteroidota</taxon>
        <taxon>Flavobacteriia</taxon>
        <taxon>Flavobacteriales</taxon>
        <taxon>Weeksellaceae</taxon>
        <taxon>Chryseobacterium group</taxon>
        <taxon>Chryseobacterium</taxon>
    </lineage>
</organism>
<dbReference type="Proteomes" id="UP001634154">
    <property type="component" value="Unassembled WGS sequence"/>
</dbReference>
<proteinExistence type="predicted"/>
<protein>
    <recommendedName>
        <fullName evidence="3">Lipoprotein</fullName>
    </recommendedName>
</protein>
<comment type="caution">
    <text evidence="1">The sequence shown here is derived from an EMBL/GenBank/DDBJ whole genome shotgun (WGS) entry which is preliminary data.</text>
</comment>
<sequence length="156" mass="16960">MLRIKEIVFGIITAGVVFTGCKDDDDVSSAKAVMKFTVTVQGADSKDQVDFGVGAGNHDASQYGSPIWKINGTTQNNDDDVFLDIDHFTGTTKTYVLETVKPFNFCHFNVTVSNFDGAPISVSYKAEVNGNVETNVENTMVAADQTYGKTYTYTAK</sequence>